<dbReference type="SUPFAM" id="SSF75005">
    <property type="entry name" value="Arabinanase/levansucrase/invertase"/>
    <property type="match status" value="1"/>
</dbReference>
<comment type="similarity">
    <text evidence="1 4">Belongs to the glycosyl hydrolase 43 family.</text>
</comment>
<dbReference type="PANTHER" id="PTHR22925:SF3">
    <property type="entry name" value="GLYCOSYL HYDROLASE FAMILY PROTEIN 43"/>
    <property type="match status" value="1"/>
</dbReference>
<dbReference type="PANTHER" id="PTHR22925">
    <property type="entry name" value="GLYCOSYL HYDROLASE 43 FAMILY MEMBER"/>
    <property type="match status" value="1"/>
</dbReference>
<dbReference type="OrthoDB" id="9970295at2759"/>
<sequence>MTRFFHSLVVFLSINFTALATIQLLAQNFKLAEGGVRNVKLIWASDTRAAVFHVYRKSDSSDYKLLATGQFRSYDDYEVPDGPQTYEIRSRFEASNAVTQDPPAAETLKDFESYDNTKPSEMKIRSTIKLKDTYYRYNITRDKNGMNEIREYKSTDGFTFSDYQVVLTRQSVCALGADGFCKLEAATFTQNPQTLEVVMWAHWEEKDGYGKGRTAVCFGRPGEGHWRFGGAFRPLGHDSRDLAFFADHDGLGYIISSTRMNQDINIYRLTPDWHHVQELVTTVLKGQAREAPAMIYENGTYYLFTSIAAGWYPSTGKYISASNITGPWSENRVAGNLGGFSAQSGDVVKLGSSWFMHGNKWRIPDIDPVGTPRRQIILPITLLNGTAIYTFYHQVLYRSTGAGAQVYGVQNGRIVSVGKQVASTGSRIGHDEYLATIGVNTRPSIYYQPTRVPFVYGIDLGEVYKITQIELTTLLVSGSESAAQFLVQGSVKATGPFTPILNQLNNTRVGFVSAAITSQSRYRFITLKVQKFTNMHSKSPGMAAIHEFTVFAEKSPGHTNSLAHTITVNHDTKTGKDLPLTKETLLAEME</sequence>
<dbReference type="Proteomes" id="UP000235388">
    <property type="component" value="Unassembled WGS sequence"/>
</dbReference>
<feature type="signal peptide" evidence="5">
    <location>
        <begin position="1"/>
        <end position="20"/>
    </location>
</feature>
<keyword evidence="3 4" id="KW-0326">Glycosidase</keyword>
<evidence type="ECO:0000256" key="2">
    <source>
        <dbReference type="ARBA" id="ARBA00022801"/>
    </source>
</evidence>
<dbReference type="STRING" id="200324.A0A2N5S4F8"/>
<accession>A0A2N5S4F8</accession>
<dbReference type="Gene3D" id="2.115.10.20">
    <property type="entry name" value="Glycosyl hydrolase domain, family 43"/>
    <property type="match status" value="1"/>
</dbReference>
<feature type="chain" id="PRO_5036045654" evidence="5">
    <location>
        <begin position="21"/>
        <end position="590"/>
    </location>
</feature>
<dbReference type="GO" id="GO:0004553">
    <property type="term" value="F:hydrolase activity, hydrolyzing O-glycosyl compounds"/>
    <property type="evidence" value="ECO:0007669"/>
    <property type="project" value="InterPro"/>
</dbReference>
<dbReference type="CDD" id="cd18822">
    <property type="entry name" value="GH43_CtGH43-like"/>
    <property type="match status" value="1"/>
</dbReference>
<evidence type="ECO:0000256" key="4">
    <source>
        <dbReference type="RuleBase" id="RU361187"/>
    </source>
</evidence>
<keyword evidence="5" id="KW-0732">Signal</keyword>
<comment type="caution">
    <text evidence="6">The sequence shown here is derived from an EMBL/GenBank/DDBJ whole genome shotgun (WGS) entry which is preliminary data.</text>
</comment>
<evidence type="ECO:0000313" key="8">
    <source>
        <dbReference type="Proteomes" id="UP000235388"/>
    </source>
</evidence>
<evidence type="ECO:0000256" key="3">
    <source>
        <dbReference type="ARBA" id="ARBA00023295"/>
    </source>
</evidence>
<evidence type="ECO:0000256" key="5">
    <source>
        <dbReference type="SAM" id="SignalP"/>
    </source>
</evidence>
<dbReference type="InterPro" id="IPR006710">
    <property type="entry name" value="Glyco_hydro_43"/>
</dbReference>
<dbReference type="Pfam" id="PF04616">
    <property type="entry name" value="Glyco_hydro_43"/>
    <property type="match status" value="1"/>
</dbReference>
<dbReference type="GO" id="GO:0005975">
    <property type="term" value="P:carbohydrate metabolic process"/>
    <property type="evidence" value="ECO:0007669"/>
    <property type="project" value="InterPro"/>
</dbReference>
<name>A0A2N5S4F8_9BASI</name>
<dbReference type="AlphaFoldDB" id="A0A2N5S4F8"/>
<proteinExistence type="inferred from homology"/>
<dbReference type="EMBL" id="PGCJ01000048">
    <property type="protein sequence ID" value="PLW54252.1"/>
    <property type="molecule type" value="Genomic_DNA"/>
</dbReference>
<dbReference type="EMBL" id="PGCI01001084">
    <property type="protein sequence ID" value="PLW08130.1"/>
    <property type="molecule type" value="Genomic_DNA"/>
</dbReference>
<organism evidence="6 9">
    <name type="scientific">Puccinia coronata f. sp. avenae</name>
    <dbReference type="NCBI Taxonomy" id="200324"/>
    <lineage>
        <taxon>Eukaryota</taxon>
        <taxon>Fungi</taxon>
        <taxon>Dikarya</taxon>
        <taxon>Basidiomycota</taxon>
        <taxon>Pucciniomycotina</taxon>
        <taxon>Pucciniomycetes</taxon>
        <taxon>Pucciniales</taxon>
        <taxon>Pucciniaceae</taxon>
        <taxon>Puccinia</taxon>
    </lineage>
</organism>
<dbReference type="InterPro" id="IPR023296">
    <property type="entry name" value="Glyco_hydro_beta-prop_sf"/>
</dbReference>
<evidence type="ECO:0000313" key="9">
    <source>
        <dbReference type="Proteomes" id="UP000235392"/>
    </source>
</evidence>
<keyword evidence="2 4" id="KW-0378">Hydrolase</keyword>
<evidence type="ECO:0000256" key="1">
    <source>
        <dbReference type="ARBA" id="ARBA00009865"/>
    </source>
</evidence>
<dbReference type="Proteomes" id="UP000235392">
    <property type="component" value="Unassembled WGS sequence"/>
</dbReference>
<evidence type="ECO:0000313" key="7">
    <source>
        <dbReference type="EMBL" id="PLW54252.1"/>
    </source>
</evidence>
<keyword evidence="8" id="KW-1185">Reference proteome</keyword>
<gene>
    <name evidence="7" type="ORF">PCANC_05206</name>
    <name evidence="6" type="ORF">PCASD_25681</name>
</gene>
<dbReference type="Gene3D" id="2.60.120.260">
    <property type="entry name" value="Galactose-binding domain-like"/>
    <property type="match status" value="1"/>
</dbReference>
<evidence type="ECO:0000313" key="6">
    <source>
        <dbReference type="EMBL" id="PLW08130.1"/>
    </source>
</evidence>
<protein>
    <submittedName>
        <fullName evidence="6">Uncharacterized protein</fullName>
    </submittedName>
</protein>
<reference evidence="8 9" key="1">
    <citation type="submission" date="2017-11" db="EMBL/GenBank/DDBJ databases">
        <title>De novo assembly and phasing of dikaryotic genomes from two isolates of Puccinia coronata f. sp. avenae, the causal agent of oat crown rust.</title>
        <authorList>
            <person name="Miller M.E."/>
            <person name="Zhang Y."/>
            <person name="Omidvar V."/>
            <person name="Sperschneider J."/>
            <person name="Schwessinger B."/>
            <person name="Raley C."/>
            <person name="Palmer J.M."/>
            <person name="Garnica D."/>
            <person name="Upadhyaya N."/>
            <person name="Rathjen J."/>
            <person name="Taylor J.M."/>
            <person name="Park R.F."/>
            <person name="Dodds P.N."/>
            <person name="Hirsch C.D."/>
            <person name="Kianian S.F."/>
            <person name="Figueroa M."/>
        </authorList>
    </citation>
    <scope>NUCLEOTIDE SEQUENCE [LARGE SCALE GENOMIC DNA]</scope>
    <source>
        <strain evidence="7">12NC29</strain>
        <strain evidence="6">12SD80</strain>
    </source>
</reference>